<evidence type="ECO:0000313" key="5">
    <source>
        <dbReference type="EMBL" id="BCX82475.1"/>
    </source>
</evidence>
<dbReference type="AlphaFoldDB" id="A0AAU9CHK1"/>
<dbReference type="RefSeq" id="WP_317704875.1">
    <property type="nucleotide sequence ID" value="NZ_AP024714.1"/>
</dbReference>
<dbReference type="InterPro" id="IPR000014">
    <property type="entry name" value="PAS"/>
</dbReference>
<dbReference type="GO" id="GO:0004016">
    <property type="term" value="F:adenylate cyclase activity"/>
    <property type="evidence" value="ECO:0007669"/>
    <property type="project" value="UniProtKB-EC"/>
</dbReference>
<name>A0AAU9CHK1_9GAMM</name>
<dbReference type="SMART" id="SM00091">
    <property type="entry name" value="PAS"/>
    <property type="match status" value="1"/>
</dbReference>
<dbReference type="Proteomes" id="UP001321825">
    <property type="component" value="Chromosome"/>
</dbReference>
<dbReference type="NCBIfam" id="TIGR00229">
    <property type="entry name" value="sensory_box"/>
    <property type="match status" value="1"/>
</dbReference>
<dbReference type="CDD" id="cd00130">
    <property type="entry name" value="PAS"/>
    <property type="match status" value="1"/>
</dbReference>
<dbReference type="Pfam" id="PF13426">
    <property type="entry name" value="PAS_9"/>
    <property type="match status" value="1"/>
</dbReference>
<dbReference type="InterPro" id="IPR035965">
    <property type="entry name" value="PAS-like_dom_sf"/>
</dbReference>
<reference evidence="6" key="1">
    <citation type="journal article" date="2024" name="Int. J. Syst. Evol. Microbiol.">
        <title>Methylomarinovum tepidoasis sp. nov., a moderately thermophilic methanotroph of the family Methylothermaceae isolated from a deep-sea hydrothermal field.</title>
        <authorList>
            <person name="Hirayama H."/>
            <person name="Takaki Y."/>
            <person name="Abe M."/>
            <person name="Miyazaki M."/>
            <person name="Uematsu K."/>
            <person name="Matsui Y."/>
            <person name="Takai K."/>
        </authorList>
    </citation>
    <scope>NUCLEOTIDE SEQUENCE [LARGE SCALE GENOMIC DNA]</scope>
    <source>
        <strain evidence="6">IT-9</strain>
    </source>
</reference>
<evidence type="ECO:0000313" key="6">
    <source>
        <dbReference type="Proteomes" id="UP001321825"/>
    </source>
</evidence>
<keyword evidence="3" id="KW-0157">Chromophore</keyword>
<dbReference type="EMBL" id="AP024714">
    <property type="protein sequence ID" value="BCX82475.1"/>
    <property type="molecule type" value="Genomic_DNA"/>
</dbReference>
<dbReference type="SUPFAM" id="SSF55785">
    <property type="entry name" value="PYP-like sensor domain (PAS domain)"/>
    <property type="match status" value="1"/>
</dbReference>
<keyword evidence="6" id="KW-1185">Reference proteome</keyword>
<keyword evidence="5" id="KW-0456">Lyase</keyword>
<organism evidence="5 6">
    <name type="scientific">Methylomarinovum caldicuralii</name>
    <dbReference type="NCBI Taxonomy" id="438856"/>
    <lineage>
        <taxon>Bacteria</taxon>
        <taxon>Pseudomonadati</taxon>
        <taxon>Pseudomonadota</taxon>
        <taxon>Gammaproteobacteria</taxon>
        <taxon>Methylococcales</taxon>
        <taxon>Methylothermaceae</taxon>
        <taxon>Methylomarinovum</taxon>
    </lineage>
</organism>
<evidence type="ECO:0000259" key="4">
    <source>
        <dbReference type="PROSITE" id="PS50112"/>
    </source>
</evidence>
<evidence type="ECO:0000256" key="1">
    <source>
        <dbReference type="ARBA" id="ARBA00022630"/>
    </source>
</evidence>
<evidence type="ECO:0000256" key="2">
    <source>
        <dbReference type="ARBA" id="ARBA00022643"/>
    </source>
</evidence>
<dbReference type="PROSITE" id="PS50112">
    <property type="entry name" value="PAS"/>
    <property type="match status" value="1"/>
</dbReference>
<sequence>MEEITTTLLRQALDSTRDGLTIAEVRDNDHPLIYVNSAFERLTGYSRLEVLGRDCRFLQGPETDRRTVDLLKAALIEGRPACVILLNYRKDGSAFWNELSVAPIRGAALGGFRCHPQPSNLAAESIGRTDPCPWI</sequence>
<dbReference type="Gene3D" id="3.30.450.20">
    <property type="entry name" value="PAS domain"/>
    <property type="match status" value="1"/>
</dbReference>
<feature type="domain" description="PAS" evidence="4">
    <location>
        <begin position="5"/>
        <end position="78"/>
    </location>
</feature>
<dbReference type="PANTHER" id="PTHR47429:SF2">
    <property type="entry name" value="PROTEIN TWIN LOV 1"/>
    <property type="match status" value="1"/>
</dbReference>
<dbReference type="EC" id="4.6.1.1" evidence="5"/>
<accession>A0AAU9CHK1</accession>
<dbReference type="KEGG" id="mcau:MIT9_P2061"/>
<evidence type="ECO:0000256" key="3">
    <source>
        <dbReference type="ARBA" id="ARBA00022991"/>
    </source>
</evidence>
<dbReference type="PANTHER" id="PTHR47429">
    <property type="entry name" value="PROTEIN TWIN LOV 1"/>
    <property type="match status" value="1"/>
</dbReference>
<protein>
    <submittedName>
        <fullName evidence="5">Adenylate cyclase</fullName>
        <ecNumber evidence="5">4.6.1.1</ecNumber>
    </submittedName>
</protein>
<keyword evidence="1" id="KW-0285">Flavoprotein</keyword>
<proteinExistence type="predicted"/>
<keyword evidence="2" id="KW-0288">FMN</keyword>
<gene>
    <name evidence="5" type="ORF">MIT9_P2061</name>
</gene>